<dbReference type="Proteomes" id="UP000663853">
    <property type="component" value="Unassembled WGS sequence"/>
</dbReference>
<comment type="caution">
    <text evidence="1">The sequence shown here is derived from an EMBL/GenBank/DDBJ whole genome shotgun (WGS) entry which is preliminary data.</text>
</comment>
<dbReference type="EMBL" id="CAJMXA010000520">
    <property type="protein sequence ID" value="CAE6434161.1"/>
    <property type="molecule type" value="Genomic_DNA"/>
</dbReference>
<proteinExistence type="predicted"/>
<protein>
    <recommendedName>
        <fullName evidence="3">F-box domain-containing protein</fullName>
    </recommendedName>
</protein>
<dbReference type="SUPFAM" id="SSF52047">
    <property type="entry name" value="RNI-like"/>
    <property type="match status" value="1"/>
</dbReference>
<evidence type="ECO:0000313" key="2">
    <source>
        <dbReference type="Proteomes" id="UP000663853"/>
    </source>
</evidence>
<dbReference type="AlphaFoldDB" id="A0A8H2XSX1"/>
<reference evidence="1" key="1">
    <citation type="submission" date="2021-01" db="EMBL/GenBank/DDBJ databases">
        <authorList>
            <person name="Kaushik A."/>
        </authorList>
    </citation>
    <scope>NUCLEOTIDE SEQUENCE</scope>
    <source>
        <strain evidence="1">AG6-10EEA</strain>
    </source>
</reference>
<name>A0A8H2XSX1_9AGAM</name>
<gene>
    <name evidence="1" type="ORF">RDB_LOCUS27968</name>
</gene>
<evidence type="ECO:0000313" key="1">
    <source>
        <dbReference type="EMBL" id="CAE6434161.1"/>
    </source>
</evidence>
<sequence>MLTRSASKKQHGASLARSRHPIISLPGELLSEIFVQFVYSPGENYVIDVMLRRIAYIYQRVYTLLAVCTAWRRIGFACPTLWTVVPFVDHEDGRQRPLSPRLSLERAGSKDLHLAMSGWHFSPQRFKALTGHWHRFSVINIWSHGEDATAIHKVLLAIQKHSPPGAISALSLRRKEIVADLFTRYTLSHYEPSISRLICSLAVFRISNFNIDWSRITFSHRLVELRLADMKLRDNSEITAFLKALSSARELKELKLVSVEIDLSQSGVAPAQTPSAISLPKLEFLHLERLYFNVLKFVVSSIAPGSYHLTLNLLEETFLNYFSGSEEPVDDESILTFLGGIKVHKLLLWPQRRFFWWTKDGFHRLLKSVPFMRTLIMNYYPLNLDTLAALKRPPMPTPPQANQFPTLTRLEIHGAFVEIPLAQLKPGLNDVIASHQIQHLVFGGKFVLDKRVPITEPLDENDETFEWMKHKVPHFTKSGEPEKAPATDMWRLWDI</sequence>
<evidence type="ECO:0008006" key="3">
    <source>
        <dbReference type="Google" id="ProtNLM"/>
    </source>
</evidence>
<organism evidence="1 2">
    <name type="scientific">Rhizoctonia solani</name>
    <dbReference type="NCBI Taxonomy" id="456999"/>
    <lineage>
        <taxon>Eukaryota</taxon>
        <taxon>Fungi</taxon>
        <taxon>Dikarya</taxon>
        <taxon>Basidiomycota</taxon>
        <taxon>Agaricomycotina</taxon>
        <taxon>Agaricomycetes</taxon>
        <taxon>Cantharellales</taxon>
        <taxon>Ceratobasidiaceae</taxon>
        <taxon>Rhizoctonia</taxon>
    </lineage>
</organism>
<accession>A0A8H2XSX1</accession>